<dbReference type="Proteomes" id="UP000275078">
    <property type="component" value="Unassembled WGS sequence"/>
</dbReference>
<evidence type="ECO:0000313" key="2">
    <source>
        <dbReference type="Proteomes" id="UP000275078"/>
    </source>
</evidence>
<proteinExistence type="predicted"/>
<accession>A0A3N4IMZ9</accession>
<reference evidence="1 2" key="1">
    <citation type="journal article" date="2018" name="Nat. Ecol. Evol.">
        <title>Pezizomycetes genomes reveal the molecular basis of ectomycorrhizal truffle lifestyle.</title>
        <authorList>
            <person name="Murat C."/>
            <person name="Payen T."/>
            <person name="Noel B."/>
            <person name="Kuo A."/>
            <person name="Morin E."/>
            <person name="Chen J."/>
            <person name="Kohler A."/>
            <person name="Krizsan K."/>
            <person name="Balestrini R."/>
            <person name="Da Silva C."/>
            <person name="Montanini B."/>
            <person name="Hainaut M."/>
            <person name="Levati E."/>
            <person name="Barry K.W."/>
            <person name="Belfiori B."/>
            <person name="Cichocki N."/>
            <person name="Clum A."/>
            <person name="Dockter R.B."/>
            <person name="Fauchery L."/>
            <person name="Guy J."/>
            <person name="Iotti M."/>
            <person name="Le Tacon F."/>
            <person name="Lindquist E.A."/>
            <person name="Lipzen A."/>
            <person name="Malagnac F."/>
            <person name="Mello A."/>
            <person name="Molinier V."/>
            <person name="Miyauchi S."/>
            <person name="Poulain J."/>
            <person name="Riccioni C."/>
            <person name="Rubini A."/>
            <person name="Sitrit Y."/>
            <person name="Splivallo R."/>
            <person name="Traeger S."/>
            <person name="Wang M."/>
            <person name="Zifcakova L."/>
            <person name="Wipf D."/>
            <person name="Zambonelli A."/>
            <person name="Paolocci F."/>
            <person name="Nowrousian M."/>
            <person name="Ottonello S."/>
            <person name="Baldrian P."/>
            <person name="Spatafora J.W."/>
            <person name="Henrissat B."/>
            <person name="Nagy L.G."/>
            <person name="Aury J.M."/>
            <person name="Wincker P."/>
            <person name="Grigoriev I.V."/>
            <person name="Bonfante P."/>
            <person name="Martin F.M."/>
        </authorList>
    </citation>
    <scope>NUCLEOTIDE SEQUENCE [LARGE SCALE GENOMIC DNA]</scope>
    <source>
        <strain evidence="1 2">RN42</strain>
    </source>
</reference>
<keyword evidence="2" id="KW-1185">Reference proteome</keyword>
<gene>
    <name evidence="1" type="ORF">BJ508DRAFT_410279</name>
</gene>
<evidence type="ECO:0000313" key="1">
    <source>
        <dbReference type="EMBL" id="RPA87512.1"/>
    </source>
</evidence>
<protein>
    <submittedName>
        <fullName evidence="1">Uncharacterized protein</fullName>
    </submittedName>
</protein>
<dbReference type="EMBL" id="ML119646">
    <property type="protein sequence ID" value="RPA87512.1"/>
    <property type="molecule type" value="Genomic_DNA"/>
</dbReference>
<organism evidence="1 2">
    <name type="scientific">Ascobolus immersus RN42</name>
    <dbReference type="NCBI Taxonomy" id="1160509"/>
    <lineage>
        <taxon>Eukaryota</taxon>
        <taxon>Fungi</taxon>
        <taxon>Dikarya</taxon>
        <taxon>Ascomycota</taxon>
        <taxon>Pezizomycotina</taxon>
        <taxon>Pezizomycetes</taxon>
        <taxon>Pezizales</taxon>
        <taxon>Ascobolaceae</taxon>
        <taxon>Ascobolus</taxon>
    </lineage>
</organism>
<sequence>MERFIRDFDSGNSYTNGHSSQDGKYIIGLCRICYEDPSERGRYPGATVEFLNRRDRRFMSASDLITHYLERHREKAIYKGEEGWFYFLDDVAGLEPRRVTGYWDFPEVGEVESSLMEFTPPA</sequence>
<dbReference type="AlphaFoldDB" id="A0A3N4IMZ9"/>
<name>A0A3N4IMZ9_ASCIM</name>